<protein>
    <submittedName>
        <fullName evidence="2">Uncharacterized protein</fullName>
    </submittedName>
</protein>
<gene>
    <name evidence="2" type="ORF">HUJ06_029041</name>
</gene>
<evidence type="ECO:0000256" key="1">
    <source>
        <dbReference type="SAM" id="MobiDB-lite"/>
    </source>
</evidence>
<name>A0A822Y6B9_NELNU</name>
<proteinExistence type="predicted"/>
<feature type="compositionally biased region" description="Polar residues" evidence="1">
    <location>
        <begin position="39"/>
        <end position="48"/>
    </location>
</feature>
<dbReference type="Proteomes" id="UP000607653">
    <property type="component" value="Unassembled WGS sequence"/>
</dbReference>
<organism evidence="2 3">
    <name type="scientific">Nelumbo nucifera</name>
    <name type="common">Sacred lotus</name>
    <dbReference type="NCBI Taxonomy" id="4432"/>
    <lineage>
        <taxon>Eukaryota</taxon>
        <taxon>Viridiplantae</taxon>
        <taxon>Streptophyta</taxon>
        <taxon>Embryophyta</taxon>
        <taxon>Tracheophyta</taxon>
        <taxon>Spermatophyta</taxon>
        <taxon>Magnoliopsida</taxon>
        <taxon>Proteales</taxon>
        <taxon>Nelumbonaceae</taxon>
        <taxon>Nelumbo</taxon>
    </lineage>
</organism>
<feature type="region of interest" description="Disordered" evidence="1">
    <location>
        <begin position="1"/>
        <end position="65"/>
    </location>
</feature>
<comment type="caution">
    <text evidence="2">The sequence shown here is derived from an EMBL/GenBank/DDBJ whole genome shotgun (WGS) entry which is preliminary data.</text>
</comment>
<keyword evidence="3" id="KW-1185">Reference proteome</keyword>
<evidence type="ECO:0000313" key="2">
    <source>
        <dbReference type="EMBL" id="DAD27573.1"/>
    </source>
</evidence>
<evidence type="ECO:0000313" key="3">
    <source>
        <dbReference type="Proteomes" id="UP000607653"/>
    </source>
</evidence>
<dbReference type="AlphaFoldDB" id="A0A822Y6B9"/>
<feature type="compositionally biased region" description="Polar residues" evidence="1">
    <location>
        <begin position="8"/>
        <end position="22"/>
    </location>
</feature>
<sequence length="65" mass="7458">MKQKRCQHTQFKTETGPLSPSPKQTQQLQKNKNNRELAPTQSNPPDKSTTQHRKRKAMACLSKPN</sequence>
<dbReference type="EMBL" id="DUZY01000002">
    <property type="protein sequence ID" value="DAD27573.1"/>
    <property type="molecule type" value="Genomic_DNA"/>
</dbReference>
<reference evidence="2 3" key="1">
    <citation type="journal article" date="2020" name="Mol. Biol. Evol.">
        <title>Distinct Expression and Methylation Patterns for Genes with Different Fates following a Single Whole-Genome Duplication in Flowering Plants.</title>
        <authorList>
            <person name="Shi T."/>
            <person name="Rahmani R.S."/>
            <person name="Gugger P.F."/>
            <person name="Wang M."/>
            <person name="Li H."/>
            <person name="Zhang Y."/>
            <person name="Li Z."/>
            <person name="Wang Q."/>
            <person name="Van de Peer Y."/>
            <person name="Marchal K."/>
            <person name="Chen J."/>
        </authorList>
    </citation>
    <scope>NUCLEOTIDE SEQUENCE [LARGE SCALE GENOMIC DNA]</scope>
    <source>
        <tissue evidence="2">Leaf</tissue>
    </source>
</reference>
<accession>A0A822Y6B9</accession>